<feature type="non-terminal residue" evidence="1">
    <location>
        <position position="1"/>
    </location>
</feature>
<keyword evidence="2" id="KW-1185">Reference proteome</keyword>
<reference evidence="1 2" key="1">
    <citation type="submission" date="2021-06" db="EMBL/GenBank/DDBJ databases">
        <authorList>
            <person name="Kallberg Y."/>
            <person name="Tangrot J."/>
            <person name="Rosling A."/>
        </authorList>
    </citation>
    <scope>NUCLEOTIDE SEQUENCE [LARGE SCALE GENOMIC DNA]</scope>
    <source>
        <strain evidence="1 2">120-4 pot B 10/14</strain>
    </source>
</reference>
<proteinExistence type="predicted"/>
<sequence length="149" mass="17367">ILPQTFVARNKKKIARKIFLYHKITEQRWEDFSTYINNCMNSLKLDPNIPIRNQDILNKHWYKWNMVVKKVVNKHIPIIKSAPKPFHTFSFKATKLHQALKLSSKAKKLISSSPLPKSTQAIVDEINVMLQQLDELANYPTSLIAEQDL</sequence>
<accession>A0ABN7WIZ0</accession>
<comment type="caution">
    <text evidence="1">The sequence shown here is derived from an EMBL/GenBank/DDBJ whole genome shotgun (WGS) entry which is preliminary data.</text>
</comment>
<name>A0ABN7WIZ0_GIGMA</name>
<dbReference type="Proteomes" id="UP000789901">
    <property type="component" value="Unassembled WGS sequence"/>
</dbReference>
<protein>
    <submittedName>
        <fullName evidence="1">23979_t:CDS:1</fullName>
    </submittedName>
</protein>
<gene>
    <name evidence="1" type="ORF">GMARGA_LOCUS31555</name>
</gene>
<organism evidence="1 2">
    <name type="scientific">Gigaspora margarita</name>
    <dbReference type="NCBI Taxonomy" id="4874"/>
    <lineage>
        <taxon>Eukaryota</taxon>
        <taxon>Fungi</taxon>
        <taxon>Fungi incertae sedis</taxon>
        <taxon>Mucoromycota</taxon>
        <taxon>Glomeromycotina</taxon>
        <taxon>Glomeromycetes</taxon>
        <taxon>Diversisporales</taxon>
        <taxon>Gigasporaceae</taxon>
        <taxon>Gigaspora</taxon>
    </lineage>
</organism>
<dbReference type="EMBL" id="CAJVQB010047367">
    <property type="protein sequence ID" value="CAG8833433.1"/>
    <property type="molecule type" value="Genomic_DNA"/>
</dbReference>
<evidence type="ECO:0000313" key="1">
    <source>
        <dbReference type="EMBL" id="CAG8833433.1"/>
    </source>
</evidence>
<evidence type="ECO:0000313" key="2">
    <source>
        <dbReference type="Proteomes" id="UP000789901"/>
    </source>
</evidence>